<protein>
    <recommendedName>
        <fullName evidence="3">LacI family transcriptional regulator</fullName>
    </recommendedName>
</protein>
<organism evidence="1 2">
    <name type="scientific">Cerasicoccus arenae</name>
    <dbReference type="NCBI Taxonomy" id="424488"/>
    <lineage>
        <taxon>Bacteria</taxon>
        <taxon>Pseudomonadati</taxon>
        <taxon>Verrucomicrobiota</taxon>
        <taxon>Opitutia</taxon>
        <taxon>Puniceicoccales</taxon>
        <taxon>Cerasicoccaceae</taxon>
        <taxon>Cerasicoccus</taxon>
    </lineage>
</organism>
<accession>A0A8J3DD61</accession>
<sequence length="306" mass="34695">MGYRPDPLLSAFASRRRGKKIDSNITTIAYLTNFNSRNEWMNNSFYNSCYTGATSRLEGLGYKLEHFWLGEKDMNAARLSKILYSRGILGLFVAPIPEVRQHIEMEWERFSSITTGYSFLSPNLHRSAAHHFHAIQESLRNLCDAGYKRVGLCLYADTSRRVDELWLSGALLAENRRLDAANGSQKNFQVFHFLFNDNTLKDVPDWCHRNKLDVLISDNLIAMHELQNAGYNVPGDIDFMTLNWEESDPDIAGIDQRPWHVGAAAMDMVIGAIQRGERGVPKVPLTTMVEGVWKDGVSLLKKRPGA</sequence>
<evidence type="ECO:0008006" key="3">
    <source>
        <dbReference type="Google" id="ProtNLM"/>
    </source>
</evidence>
<reference evidence="1" key="2">
    <citation type="submission" date="2020-09" db="EMBL/GenBank/DDBJ databases">
        <authorList>
            <person name="Sun Q."/>
            <person name="Kim S."/>
        </authorList>
    </citation>
    <scope>NUCLEOTIDE SEQUENCE</scope>
    <source>
        <strain evidence="1">KCTC 12870</strain>
    </source>
</reference>
<proteinExistence type="predicted"/>
<dbReference type="InterPro" id="IPR028082">
    <property type="entry name" value="Peripla_BP_I"/>
</dbReference>
<dbReference type="Proteomes" id="UP000642829">
    <property type="component" value="Unassembled WGS sequence"/>
</dbReference>
<name>A0A8J3DD61_9BACT</name>
<comment type="caution">
    <text evidence="1">The sequence shown here is derived from an EMBL/GenBank/DDBJ whole genome shotgun (WGS) entry which is preliminary data.</text>
</comment>
<evidence type="ECO:0000313" key="2">
    <source>
        <dbReference type="Proteomes" id="UP000642829"/>
    </source>
</evidence>
<dbReference type="EMBL" id="BMXG01000014">
    <property type="protein sequence ID" value="GHC05765.1"/>
    <property type="molecule type" value="Genomic_DNA"/>
</dbReference>
<evidence type="ECO:0000313" key="1">
    <source>
        <dbReference type="EMBL" id="GHC05765.1"/>
    </source>
</evidence>
<reference evidence="1" key="1">
    <citation type="journal article" date="2014" name="Int. J. Syst. Evol. Microbiol.">
        <title>Complete genome sequence of Corynebacterium casei LMG S-19264T (=DSM 44701T), isolated from a smear-ripened cheese.</title>
        <authorList>
            <consortium name="US DOE Joint Genome Institute (JGI-PGF)"/>
            <person name="Walter F."/>
            <person name="Albersmeier A."/>
            <person name="Kalinowski J."/>
            <person name="Ruckert C."/>
        </authorList>
    </citation>
    <scope>NUCLEOTIDE SEQUENCE</scope>
    <source>
        <strain evidence="1">KCTC 12870</strain>
    </source>
</reference>
<gene>
    <name evidence="1" type="ORF">GCM10007047_23420</name>
</gene>
<dbReference type="AlphaFoldDB" id="A0A8J3DD61"/>
<dbReference type="SUPFAM" id="SSF53822">
    <property type="entry name" value="Periplasmic binding protein-like I"/>
    <property type="match status" value="1"/>
</dbReference>
<keyword evidence="2" id="KW-1185">Reference proteome</keyword>
<dbReference type="Gene3D" id="3.40.50.2300">
    <property type="match status" value="2"/>
</dbReference>